<organism evidence="2 3">
    <name type="scientific">Scomber scombrus</name>
    <name type="common">Atlantic mackerel</name>
    <name type="synonym">Scomber vernalis</name>
    <dbReference type="NCBI Taxonomy" id="13677"/>
    <lineage>
        <taxon>Eukaryota</taxon>
        <taxon>Metazoa</taxon>
        <taxon>Chordata</taxon>
        <taxon>Craniata</taxon>
        <taxon>Vertebrata</taxon>
        <taxon>Euteleostomi</taxon>
        <taxon>Actinopterygii</taxon>
        <taxon>Neopterygii</taxon>
        <taxon>Teleostei</taxon>
        <taxon>Neoteleostei</taxon>
        <taxon>Acanthomorphata</taxon>
        <taxon>Pelagiaria</taxon>
        <taxon>Scombriformes</taxon>
        <taxon>Scombridae</taxon>
        <taxon>Scomber</taxon>
    </lineage>
</organism>
<proteinExistence type="predicted"/>
<evidence type="ECO:0000313" key="3">
    <source>
        <dbReference type="Proteomes" id="UP001314229"/>
    </source>
</evidence>
<keyword evidence="1" id="KW-0812">Transmembrane</keyword>
<keyword evidence="3" id="KW-1185">Reference proteome</keyword>
<keyword evidence="1" id="KW-1133">Transmembrane helix</keyword>
<dbReference type="Proteomes" id="UP001314229">
    <property type="component" value="Unassembled WGS sequence"/>
</dbReference>
<protein>
    <submittedName>
        <fullName evidence="2">Uncharacterized protein</fullName>
    </submittedName>
</protein>
<dbReference type="AlphaFoldDB" id="A0AAV1NLB1"/>
<feature type="transmembrane region" description="Helical" evidence="1">
    <location>
        <begin position="20"/>
        <end position="42"/>
    </location>
</feature>
<sequence>MLKCFSLKELRFLYRNTPTGLTFGCSLCLTSGFSSSCISWFLKRFIFQTLEHKDMECWSYTASGTLTQLWLNLKSLDITPQVSRTCTL</sequence>
<evidence type="ECO:0000256" key="1">
    <source>
        <dbReference type="SAM" id="Phobius"/>
    </source>
</evidence>
<comment type="caution">
    <text evidence="2">The sequence shown here is derived from an EMBL/GenBank/DDBJ whole genome shotgun (WGS) entry which is preliminary data.</text>
</comment>
<evidence type="ECO:0000313" key="2">
    <source>
        <dbReference type="EMBL" id="CAK6959938.1"/>
    </source>
</evidence>
<dbReference type="EMBL" id="CAWUFR010000042">
    <property type="protein sequence ID" value="CAK6959938.1"/>
    <property type="molecule type" value="Genomic_DNA"/>
</dbReference>
<reference evidence="2 3" key="1">
    <citation type="submission" date="2024-01" db="EMBL/GenBank/DDBJ databases">
        <authorList>
            <person name="Alioto T."/>
            <person name="Alioto T."/>
            <person name="Gomez Garrido J."/>
        </authorList>
    </citation>
    <scope>NUCLEOTIDE SEQUENCE [LARGE SCALE GENOMIC DNA]</scope>
</reference>
<gene>
    <name evidence="2" type="ORF">FSCOSCO3_A033226</name>
</gene>
<name>A0AAV1NLB1_SCOSC</name>
<keyword evidence="1" id="KW-0472">Membrane</keyword>
<accession>A0AAV1NLB1</accession>